<proteinExistence type="predicted"/>
<evidence type="ECO:0000313" key="2">
    <source>
        <dbReference type="Proteomes" id="UP000612055"/>
    </source>
</evidence>
<organism evidence="1 2">
    <name type="scientific">Edaphochlamys debaryana</name>
    <dbReference type="NCBI Taxonomy" id="47281"/>
    <lineage>
        <taxon>Eukaryota</taxon>
        <taxon>Viridiplantae</taxon>
        <taxon>Chlorophyta</taxon>
        <taxon>core chlorophytes</taxon>
        <taxon>Chlorophyceae</taxon>
        <taxon>CS clade</taxon>
        <taxon>Chlamydomonadales</taxon>
        <taxon>Chlamydomonadales incertae sedis</taxon>
        <taxon>Edaphochlamys</taxon>
    </lineage>
</organism>
<name>A0A835XXE8_9CHLO</name>
<reference evidence="1" key="1">
    <citation type="journal article" date="2020" name="bioRxiv">
        <title>Comparative genomics of Chlamydomonas.</title>
        <authorList>
            <person name="Craig R.J."/>
            <person name="Hasan A.R."/>
            <person name="Ness R.W."/>
            <person name="Keightley P.D."/>
        </authorList>
    </citation>
    <scope>NUCLEOTIDE SEQUENCE</scope>
    <source>
        <strain evidence="1">CCAP 11/70</strain>
    </source>
</reference>
<keyword evidence="2" id="KW-1185">Reference proteome</keyword>
<dbReference type="Proteomes" id="UP000612055">
    <property type="component" value="Unassembled WGS sequence"/>
</dbReference>
<dbReference type="EMBL" id="JAEHOE010000041">
    <property type="protein sequence ID" value="KAG2492872.1"/>
    <property type="molecule type" value="Genomic_DNA"/>
</dbReference>
<dbReference type="AlphaFoldDB" id="A0A835XXE8"/>
<evidence type="ECO:0000313" key="1">
    <source>
        <dbReference type="EMBL" id="KAG2492872.1"/>
    </source>
</evidence>
<comment type="caution">
    <text evidence="1">The sequence shown here is derived from an EMBL/GenBank/DDBJ whole genome shotgun (WGS) entry which is preliminary data.</text>
</comment>
<sequence length="241" mass="27457">MSVQPKDITTQTPAVLSNEGGSLGLGAKTKDGVELLDGELEEFRCEYVAHVRVTESWWYRFLKKLNYYCCCQCCCQCFIPDARGGRRVVVRESKVISEPGEKKCCYYAACCCVCPLENQWSYEEQTALDRKDIKDYAFNISNHSMKCSCFCCLCKQTEKEQFTAKLFVSRPIGDSRMGWHPFTFDKELKTYAGSMEFKGHMRVEDAKMLRQVLHGVAAQNGPFPADGKLEQRHALETSVRV</sequence>
<accession>A0A835XXE8</accession>
<gene>
    <name evidence="1" type="ORF">HYH03_008787</name>
</gene>
<protein>
    <submittedName>
        <fullName evidence="1">Uncharacterized protein</fullName>
    </submittedName>
</protein>